<evidence type="ECO:0000313" key="1">
    <source>
        <dbReference type="EMBL" id="CAH2224695.1"/>
    </source>
</evidence>
<gene>
    <name evidence="1" type="ORF">PECUL_23A057668</name>
</gene>
<evidence type="ECO:0000313" key="2">
    <source>
        <dbReference type="Proteomes" id="UP001295444"/>
    </source>
</evidence>
<accession>A0AAD1VPT7</accession>
<proteinExistence type="predicted"/>
<organism evidence="1 2">
    <name type="scientific">Pelobates cultripes</name>
    <name type="common">Western spadefoot toad</name>
    <dbReference type="NCBI Taxonomy" id="61616"/>
    <lineage>
        <taxon>Eukaryota</taxon>
        <taxon>Metazoa</taxon>
        <taxon>Chordata</taxon>
        <taxon>Craniata</taxon>
        <taxon>Vertebrata</taxon>
        <taxon>Euteleostomi</taxon>
        <taxon>Amphibia</taxon>
        <taxon>Batrachia</taxon>
        <taxon>Anura</taxon>
        <taxon>Pelobatoidea</taxon>
        <taxon>Pelobatidae</taxon>
        <taxon>Pelobates</taxon>
    </lineage>
</organism>
<protein>
    <submittedName>
        <fullName evidence="1">Uncharacterized protein</fullName>
    </submittedName>
</protein>
<dbReference type="Proteomes" id="UP001295444">
    <property type="component" value="Chromosome 01"/>
</dbReference>
<feature type="non-terminal residue" evidence="1">
    <location>
        <position position="70"/>
    </location>
</feature>
<keyword evidence="2" id="KW-1185">Reference proteome</keyword>
<sequence>QLALPASICGYSHTSQGHTMLCTALTGDSSAGKPLNWIKVTSPPETMQDTSLYQLYGCQMTDEMIKQGFL</sequence>
<name>A0AAD1VPT7_PELCU</name>
<dbReference type="EMBL" id="OW240912">
    <property type="protein sequence ID" value="CAH2224695.1"/>
    <property type="molecule type" value="Genomic_DNA"/>
</dbReference>
<reference evidence="1" key="1">
    <citation type="submission" date="2022-03" db="EMBL/GenBank/DDBJ databases">
        <authorList>
            <person name="Alioto T."/>
            <person name="Alioto T."/>
            <person name="Gomez Garrido J."/>
        </authorList>
    </citation>
    <scope>NUCLEOTIDE SEQUENCE</scope>
</reference>
<feature type="non-terminal residue" evidence="1">
    <location>
        <position position="1"/>
    </location>
</feature>
<dbReference type="AlphaFoldDB" id="A0AAD1VPT7"/>